<keyword evidence="13" id="KW-1185">Reference proteome</keyword>
<evidence type="ECO:0000256" key="8">
    <source>
        <dbReference type="ARBA" id="ARBA00023125"/>
    </source>
</evidence>
<comment type="similarity">
    <text evidence="2">Belongs to the WhiB family.</text>
</comment>
<dbReference type="InterPro" id="IPR034768">
    <property type="entry name" value="4FE4S_WBL"/>
</dbReference>
<dbReference type="EMBL" id="MH576973">
    <property type="protein sequence ID" value="AXH67885.1"/>
    <property type="molecule type" value="Genomic_DNA"/>
</dbReference>
<dbReference type="GO" id="GO:0045892">
    <property type="term" value="P:negative regulation of DNA-templated transcription"/>
    <property type="evidence" value="ECO:0007669"/>
    <property type="project" value="TreeGrafter"/>
</dbReference>
<proteinExistence type="inferred from homology"/>
<organism evidence="12 13">
    <name type="scientific">Mycobacterium phage Bromden</name>
    <dbReference type="NCBI Taxonomy" id="2283252"/>
    <lineage>
        <taxon>Viruses</taxon>
        <taxon>Duplodnaviria</taxon>
        <taxon>Heunggongvirae</taxon>
        <taxon>Uroviricota</taxon>
        <taxon>Caudoviricetes</taxon>
        <taxon>Vilmaviridae</taxon>
        <taxon>Lclasvirinae</taxon>
        <taxon>Bromdenvirus</taxon>
        <taxon>Bromdenvirus bromden</taxon>
    </lineage>
</organism>
<evidence type="ECO:0000313" key="13">
    <source>
        <dbReference type="Proteomes" id="UP000258832"/>
    </source>
</evidence>
<evidence type="ECO:0000259" key="11">
    <source>
        <dbReference type="PROSITE" id="PS51674"/>
    </source>
</evidence>
<keyword evidence="3" id="KW-0004">4Fe-4S</keyword>
<keyword evidence="7" id="KW-0805">Transcription regulation</keyword>
<dbReference type="GeneID" id="63209892"/>
<evidence type="ECO:0000256" key="7">
    <source>
        <dbReference type="ARBA" id="ARBA00023015"/>
    </source>
</evidence>
<evidence type="ECO:0000256" key="5">
    <source>
        <dbReference type="ARBA" id="ARBA00023004"/>
    </source>
</evidence>
<keyword evidence="6" id="KW-0411">Iron-sulfur</keyword>
<keyword evidence="8" id="KW-0238">DNA-binding</keyword>
<reference evidence="13" key="1">
    <citation type="submission" date="2018-07" db="EMBL/GenBank/DDBJ databases">
        <authorList>
            <person name="Quirk P.G."/>
            <person name="Krulwich T.A."/>
        </authorList>
    </citation>
    <scope>NUCLEOTIDE SEQUENCE [LARGE SCALE GENOMIC DNA]</scope>
</reference>
<name>A0A345MBL4_9CAUD</name>
<dbReference type="KEGG" id="vg:63209892"/>
<evidence type="ECO:0000256" key="1">
    <source>
        <dbReference type="ARBA" id="ARBA00001966"/>
    </source>
</evidence>
<evidence type="ECO:0000256" key="10">
    <source>
        <dbReference type="ARBA" id="ARBA00023163"/>
    </source>
</evidence>
<evidence type="ECO:0000256" key="2">
    <source>
        <dbReference type="ARBA" id="ARBA00006597"/>
    </source>
</evidence>
<dbReference type="GO" id="GO:0046872">
    <property type="term" value="F:metal ion binding"/>
    <property type="evidence" value="ECO:0007669"/>
    <property type="project" value="UniProtKB-KW"/>
</dbReference>
<evidence type="ECO:0000313" key="12">
    <source>
        <dbReference type="EMBL" id="AXH67885.1"/>
    </source>
</evidence>
<dbReference type="GO" id="GO:0047134">
    <property type="term" value="F:protein-disulfide reductase [NAD(P)H] activity"/>
    <property type="evidence" value="ECO:0007669"/>
    <property type="project" value="TreeGrafter"/>
</dbReference>
<feature type="domain" description="4Fe-4S Wbl-type" evidence="11">
    <location>
        <begin position="44"/>
        <end position="114"/>
    </location>
</feature>
<comment type="cofactor">
    <cofactor evidence="1">
        <name>[4Fe-4S] cluster</name>
        <dbReference type="ChEBI" id="CHEBI:49883"/>
    </cofactor>
</comment>
<evidence type="ECO:0000256" key="9">
    <source>
        <dbReference type="ARBA" id="ARBA00023157"/>
    </source>
</evidence>
<sequence>MSKTPGRISERMGLSRATVPVTNVSGIRTRVIPELAIPDLPGALCKGVDDPDMFFPSQRKGGRKAAIEARKMCERCPIQKRCLDWALDWNRDHPDYYDQLEGIWGGTNEAERREILKGGNNAA</sequence>
<dbReference type="PROSITE" id="PS51674">
    <property type="entry name" value="4FE4S_WBL"/>
    <property type="match status" value="1"/>
</dbReference>
<dbReference type="RefSeq" id="YP_010013310.1">
    <property type="nucleotide sequence ID" value="NC_053510.1"/>
</dbReference>
<dbReference type="GO" id="GO:0051539">
    <property type="term" value="F:4 iron, 4 sulfur cluster binding"/>
    <property type="evidence" value="ECO:0007669"/>
    <property type="project" value="UniProtKB-KW"/>
</dbReference>
<keyword evidence="9" id="KW-1015">Disulfide bond</keyword>
<keyword evidence="4" id="KW-0479">Metal-binding</keyword>
<dbReference type="Proteomes" id="UP000258832">
    <property type="component" value="Segment"/>
</dbReference>
<keyword evidence="10" id="KW-0804">Transcription</keyword>
<evidence type="ECO:0000256" key="3">
    <source>
        <dbReference type="ARBA" id="ARBA00022485"/>
    </source>
</evidence>
<dbReference type="GO" id="GO:0003677">
    <property type="term" value="F:DNA binding"/>
    <property type="evidence" value="ECO:0007669"/>
    <property type="project" value="UniProtKB-KW"/>
</dbReference>
<dbReference type="PANTHER" id="PTHR38839">
    <property type="entry name" value="TRANSCRIPTIONAL REGULATOR WHID-RELATED"/>
    <property type="match status" value="1"/>
</dbReference>
<accession>A0A345MBL4</accession>
<dbReference type="InterPro" id="IPR003482">
    <property type="entry name" value="Whib"/>
</dbReference>
<evidence type="ECO:0000256" key="6">
    <source>
        <dbReference type="ARBA" id="ARBA00023014"/>
    </source>
</evidence>
<dbReference type="Pfam" id="PF02467">
    <property type="entry name" value="Whib"/>
    <property type="match status" value="1"/>
</dbReference>
<keyword evidence="5" id="KW-0408">Iron</keyword>
<protein>
    <submittedName>
        <fullName evidence="12">WhiB family transcription factor</fullName>
    </submittedName>
</protein>
<evidence type="ECO:0000256" key="4">
    <source>
        <dbReference type="ARBA" id="ARBA00022723"/>
    </source>
</evidence>
<gene>
    <name evidence="12" type="primary">80</name>
    <name evidence="12" type="ORF">SEA_BROMDEN_80</name>
</gene>